<feature type="region of interest" description="Disordered" evidence="1">
    <location>
        <begin position="616"/>
        <end position="637"/>
    </location>
</feature>
<dbReference type="EMBL" id="JBHRTR010000048">
    <property type="protein sequence ID" value="MFC3230586.1"/>
    <property type="molecule type" value="Genomic_DNA"/>
</dbReference>
<evidence type="ECO:0000259" key="3">
    <source>
        <dbReference type="Pfam" id="PF05378"/>
    </source>
</evidence>
<evidence type="ECO:0000259" key="4">
    <source>
        <dbReference type="Pfam" id="PF19278"/>
    </source>
</evidence>
<keyword evidence="6" id="KW-1185">Reference proteome</keyword>
<reference evidence="6" key="1">
    <citation type="journal article" date="2019" name="Int. J. Syst. Evol. Microbiol.">
        <title>The Global Catalogue of Microorganisms (GCM) 10K type strain sequencing project: providing services to taxonomists for standard genome sequencing and annotation.</title>
        <authorList>
            <consortium name="The Broad Institute Genomics Platform"/>
            <consortium name="The Broad Institute Genome Sequencing Center for Infectious Disease"/>
            <person name="Wu L."/>
            <person name="Ma J."/>
        </authorList>
    </citation>
    <scope>NUCLEOTIDE SEQUENCE [LARGE SCALE GENOMIC DNA]</scope>
    <source>
        <strain evidence="6">KCTC 42964</strain>
    </source>
</reference>
<feature type="domain" description="Acetophenone carboxylase-like C-terminal" evidence="4">
    <location>
        <begin position="519"/>
        <end position="690"/>
    </location>
</feature>
<dbReference type="Gene3D" id="3.30.420.40">
    <property type="match status" value="1"/>
</dbReference>
<evidence type="ECO:0000313" key="5">
    <source>
        <dbReference type="EMBL" id="MFC3230586.1"/>
    </source>
</evidence>
<dbReference type="SUPFAM" id="SSF53067">
    <property type="entry name" value="Actin-like ATPase domain"/>
    <property type="match status" value="1"/>
</dbReference>
<comment type="caution">
    <text evidence="5">The sequence shown here is derived from an EMBL/GenBank/DDBJ whole genome shotgun (WGS) entry which is preliminary data.</text>
</comment>
<dbReference type="InterPro" id="IPR049517">
    <property type="entry name" value="ACX-like_C"/>
</dbReference>
<dbReference type="InterPro" id="IPR008040">
    <property type="entry name" value="Hydant_A_N"/>
</dbReference>
<dbReference type="InterPro" id="IPR045079">
    <property type="entry name" value="Oxoprolinase-like"/>
</dbReference>
<dbReference type="Proteomes" id="UP001595528">
    <property type="component" value="Unassembled WGS sequence"/>
</dbReference>
<evidence type="ECO:0000256" key="1">
    <source>
        <dbReference type="SAM" id="MobiDB-lite"/>
    </source>
</evidence>
<dbReference type="Pfam" id="PF05378">
    <property type="entry name" value="Hydant_A_N"/>
    <property type="match status" value="1"/>
</dbReference>
<dbReference type="PANTHER" id="PTHR11365">
    <property type="entry name" value="5-OXOPROLINASE RELATED"/>
    <property type="match status" value="1"/>
</dbReference>
<dbReference type="Pfam" id="PF19278">
    <property type="entry name" value="Hydant_A_C"/>
    <property type="match status" value="1"/>
</dbReference>
<dbReference type="PANTHER" id="PTHR11365:SF23">
    <property type="entry name" value="HYPOTHETICAL 5-OXOPROLINASE (EUROFUNG)-RELATED"/>
    <property type="match status" value="1"/>
</dbReference>
<evidence type="ECO:0000259" key="2">
    <source>
        <dbReference type="Pfam" id="PF01968"/>
    </source>
</evidence>
<dbReference type="InterPro" id="IPR043129">
    <property type="entry name" value="ATPase_NBD"/>
</dbReference>
<feature type="domain" description="Hydantoinase/oxoprolinase N-terminal" evidence="3">
    <location>
        <begin position="6"/>
        <end position="193"/>
    </location>
</feature>
<dbReference type="InterPro" id="IPR002821">
    <property type="entry name" value="Hydantoinase_A"/>
</dbReference>
<organism evidence="5 6">
    <name type="scientific">Marinibaculum pumilum</name>
    <dbReference type="NCBI Taxonomy" id="1766165"/>
    <lineage>
        <taxon>Bacteria</taxon>
        <taxon>Pseudomonadati</taxon>
        <taxon>Pseudomonadota</taxon>
        <taxon>Alphaproteobacteria</taxon>
        <taxon>Rhodospirillales</taxon>
        <taxon>Rhodospirillaceae</taxon>
        <taxon>Marinibaculum</taxon>
    </lineage>
</organism>
<proteinExistence type="predicted"/>
<dbReference type="RefSeq" id="WP_379905892.1">
    <property type="nucleotide sequence ID" value="NZ_JBHRTR010000048.1"/>
</dbReference>
<sequence length="698" mass="73418">MSGYLVGIDIGGTFTDCAVVAADGTVITAKAASTPPDFSQGVVAVLGAAAQRLGLSVEDFCARIRLISHGTTTGTNTLIQRRGAKVGLLTTRGHEDVIHIMRGSRGYSGRDIRKVVHFPEGAKPQPIVPKRLIEGVPERIDSLGNVVVPFNEAEAKAALERLLAQGVEAVAICFLWSFKNAEHERRMKAIVQARAPELFVTASSDLVPKWGEYERTTASVLNAYIGPLTSAYLANIDQSLTGMGYAHPLQITSCAGGAVSVATGIEAPLLTLDSGPVAGVTGSAFLGGLMGHSNIITTDMGGTSFDVGIIHDGEAATSHISTVNQYQYFLPKVDIQTVGAGGGSLAVHDPVTGTLRVGPESAGAKPGPVCYGRGGTQPTVTDADLLLGYFDAENFAGGAMSLDRDGAEKAVADLAGKLGLSTIECAAGIARIVEFNMADLIRRATIEKGHDPRDFVLYAFGGAGPVHAGVFAAELGVERVIVPQKKTASVWCAFGAAAADILHVYEQVEVMESPFDPAAMSKVLAALGERGMAQLQAEGATEPALAFSIDLRHRGQINEVEVPVAGASLTGGDLQPLAEAFYEKYERLYGRGSSFRGAKLEAVTFRVRATAPLPRPVLPRTEAAPPEPPEAARRRPRKVYWSASKDFVETPVFDGEQLLHGHRVAGPAIVETTDTTVVIHPGQSLGVDALGNFDLTLR</sequence>
<protein>
    <submittedName>
        <fullName evidence="5">Hydantoinase/oxoprolinase family protein</fullName>
    </submittedName>
</protein>
<accession>A0ABV7L856</accession>
<gene>
    <name evidence="5" type="ORF">ACFOGJ_25280</name>
</gene>
<feature type="domain" description="Hydantoinase A/oxoprolinase" evidence="2">
    <location>
        <begin position="215"/>
        <end position="503"/>
    </location>
</feature>
<name>A0ABV7L856_9PROT</name>
<dbReference type="Pfam" id="PF01968">
    <property type="entry name" value="Hydantoinase_A"/>
    <property type="match status" value="1"/>
</dbReference>
<evidence type="ECO:0000313" key="6">
    <source>
        <dbReference type="Proteomes" id="UP001595528"/>
    </source>
</evidence>